<protein>
    <submittedName>
        <fullName evidence="4">Extracellular solute-binding protein</fullName>
    </submittedName>
</protein>
<comment type="caution">
    <text evidence="4">The sequence shown here is derived from an EMBL/GenBank/DDBJ whole genome shotgun (WGS) entry which is preliminary data.</text>
</comment>
<keyword evidence="2" id="KW-0813">Transport</keyword>
<gene>
    <name evidence="4" type="ORF">ACFQDO_17520</name>
</gene>
<dbReference type="PANTHER" id="PTHR30061:SF50">
    <property type="entry name" value="MALTOSE_MALTODEXTRIN-BINDING PERIPLASMIC PROTEIN"/>
    <property type="match status" value="1"/>
</dbReference>
<organism evidence="4 5">
    <name type="scientific">Angustibacter luteus</name>
    <dbReference type="NCBI Taxonomy" id="658456"/>
    <lineage>
        <taxon>Bacteria</taxon>
        <taxon>Bacillati</taxon>
        <taxon>Actinomycetota</taxon>
        <taxon>Actinomycetes</taxon>
        <taxon>Kineosporiales</taxon>
        <taxon>Kineosporiaceae</taxon>
    </lineage>
</organism>
<proteinExistence type="inferred from homology"/>
<dbReference type="InterPro" id="IPR006059">
    <property type="entry name" value="SBP"/>
</dbReference>
<evidence type="ECO:0000256" key="3">
    <source>
        <dbReference type="ARBA" id="ARBA00022729"/>
    </source>
</evidence>
<dbReference type="Gene3D" id="3.40.190.10">
    <property type="entry name" value="Periplasmic binding protein-like II"/>
    <property type="match status" value="2"/>
</dbReference>
<dbReference type="RefSeq" id="WP_345717468.1">
    <property type="nucleotide sequence ID" value="NZ_BAABFP010000007.1"/>
</dbReference>
<sequence>MGVRRLRGRLDGSAGRAGPPTVVLVATALLAGLGLAACGSGSGSGSNALTWYINPDNGSQAKLAAECTAQSNGAYKITTSILPNDASTQREQLLRRLAADDSSTDLMSLDPVFVAEFAQAGFLQQVPEDLKADFTADTVQPAIDASTWKDKLYAAPFWANTQLLWYRKSVAEKAGLDMSKPVTWAQIIAAAKAESKTVGVQANRYEGYTVWINALYAGAGGSMVENPTAKAEQIKLGIAGPAGTAAATVISGLAKSGVGGPSLSTEDEEAARALFQGDTGGFMVNWPYVWSAANEQAKDVVPDIGWTRYPRTEADKTSRPPFGGIELAVGAASKHKDLAFEAAKCITSTKSQIEYMVNSGNPAARNAAYDDAAVRKAFPMADQIRASLATAAPRPITAYYGDVSLAVQDGFHPPSKVDPRTTPEDTQKYLLEVLKGDALL</sequence>
<dbReference type="Proteomes" id="UP001596189">
    <property type="component" value="Unassembled WGS sequence"/>
</dbReference>
<keyword evidence="3" id="KW-0732">Signal</keyword>
<dbReference type="EMBL" id="JBHSRD010000008">
    <property type="protein sequence ID" value="MFC6008936.1"/>
    <property type="molecule type" value="Genomic_DNA"/>
</dbReference>
<reference evidence="5" key="1">
    <citation type="journal article" date="2019" name="Int. J. Syst. Evol. Microbiol.">
        <title>The Global Catalogue of Microorganisms (GCM) 10K type strain sequencing project: providing services to taxonomists for standard genome sequencing and annotation.</title>
        <authorList>
            <consortium name="The Broad Institute Genomics Platform"/>
            <consortium name="The Broad Institute Genome Sequencing Center for Infectious Disease"/>
            <person name="Wu L."/>
            <person name="Ma J."/>
        </authorList>
    </citation>
    <scope>NUCLEOTIDE SEQUENCE [LARGE SCALE GENOMIC DNA]</scope>
    <source>
        <strain evidence="5">KACC 14249</strain>
    </source>
</reference>
<evidence type="ECO:0000256" key="1">
    <source>
        <dbReference type="ARBA" id="ARBA00008520"/>
    </source>
</evidence>
<dbReference type="PANTHER" id="PTHR30061">
    <property type="entry name" value="MALTOSE-BINDING PERIPLASMIC PROTEIN"/>
    <property type="match status" value="1"/>
</dbReference>
<accession>A0ABW1JHU5</accession>
<evidence type="ECO:0000256" key="2">
    <source>
        <dbReference type="ARBA" id="ARBA00022448"/>
    </source>
</evidence>
<evidence type="ECO:0000313" key="4">
    <source>
        <dbReference type="EMBL" id="MFC6008936.1"/>
    </source>
</evidence>
<dbReference type="SUPFAM" id="SSF53850">
    <property type="entry name" value="Periplasmic binding protein-like II"/>
    <property type="match status" value="1"/>
</dbReference>
<comment type="similarity">
    <text evidence="1">Belongs to the bacterial solute-binding protein 1 family.</text>
</comment>
<evidence type="ECO:0000313" key="5">
    <source>
        <dbReference type="Proteomes" id="UP001596189"/>
    </source>
</evidence>
<keyword evidence="5" id="KW-1185">Reference proteome</keyword>
<name>A0ABW1JHU5_9ACTN</name>
<dbReference type="Pfam" id="PF01547">
    <property type="entry name" value="SBP_bac_1"/>
    <property type="match status" value="1"/>
</dbReference>